<dbReference type="AlphaFoldDB" id="A0AA88YJX1"/>
<accession>A0AA88YJX1</accession>
<dbReference type="PANTHER" id="PTHR31751">
    <property type="entry name" value="SI:CH211-108C17.2-RELATED-RELATED"/>
    <property type="match status" value="1"/>
</dbReference>
<gene>
    <name evidence="1" type="ORF">FSP39_015367</name>
</gene>
<name>A0AA88YJX1_PINIB</name>
<dbReference type="Proteomes" id="UP001186944">
    <property type="component" value="Unassembled WGS sequence"/>
</dbReference>
<keyword evidence="2" id="KW-1185">Reference proteome</keyword>
<reference evidence="1" key="1">
    <citation type="submission" date="2019-08" db="EMBL/GenBank/DDBJ databases">
        <title>The improved chromosome-level genome for the pearl oyster Pinctada fucata martensii using PacBio sequencing and Hi-C.</title>
        <authorList>
            <person name="Zheng Z."/>
        </authorList>
    </citation>
    <scope>NUCLEOTIDE SEQUENCE</scope>
    <source>
        <strain evidence="1">ZZ-2019</strain>
        <tissue evidence="1">Adductor muscle</tissue>
    </source>
</reference>
<evidence type="ECO:0000313" key="2">
    <source>
        <dbReference type="Proteomes" id="UP001186944"/>
    </source>
</evidence>
<sequence>GFCASKGTTIFMDHESNQIVHKEVGHSKEAGGSSKLGGFLFEKGLDYLLENGVRIKEVVTDASKTLISILAVLSYRYFFRTTWRLENFNSHSLLRYCPKRLSFSYDTYRARNELAVLDFNAHVNRGYNDTSCGQPSVRSQQSRRTKEWVAYRNLKEKQYSYLQGNMSQPLVNQ</sequence>
<proteinExistence type="predicted"/>
<protein>
    <submittedName>
        <fullName evidence="1">Uncharacterized protein</fullName>
    </submittedName>
</protein>
<organism evidence="1 2">
    <name type="scientific">Pinctada imbricata</name>
    <name type="common">Atlantic pearl-oyster</name>
    <name type="synonym">Pinctada martensii</name>
    <dbReference type="NCBI Taxonomy" id="66713"/>
    <lineage>
        <taxon>Eukaryota</taxon>
        <taxon>Metazoa</taxon>
        <taxon>Spiralia</taxon>
        <taxon>Lophotrochozoa</taxon>
        <taxon>Mollusca</taxon>
        <taxon>Bivalvia</taxon>
        <taxon>Autobranchia</taxon>
        <taxon>Pteriomorphia</taxon>
        <taxon>Pterioida</taxon>
        <taxon>Pterioidea</taxon>
        <taxon>Pteriidae</taxon>
        <taxon>Pinctada</taxon>
    </lineage>
</organism>
<comment type="caution">
    <text evidence="1">The sequence shown here is derived from an EMBL/GenBank/DDBJ whole genome shotgun (WGS) entry which is preliminary data.</text>
</comment>
<evidence type="ECO:0000313" key="1">
    <source>
        <dbReference type="EMBL" id="KAK3106216.1"/>
    </source>
</evidence>
<dbReference type="PANTHER" id="PTHR31751:SF7">
    <property type="entry name" value="THAP-TYPE DOMAIN-CONTAINING PROTEIN"/>
    <property type="match status" value="1"/>
</dbReference>
<feature type="non-terminal residue" evidence="1">
    <location>
        <position position="1"/>
    </location>
</feature>
<dbReference type="EMBL" id="VSWD01000003">
    <property type="protein sequence ID" value="KAK3106216.1"/>
    <property type="molecule type" value="Genomic_DNA"/>
</dbReference>